<dbReference type="PANTHER" id="PTHR13022:SF0">
    <property type="entry name" value="EUKARYOTIC TRANSLATION INITIATION FACTOR 3 SUBUNIT K"/>
    <property type="match status" value="1"/>
</dbReference>
<keyword evidence="2" id="KW-0396">Initiation factor</keyword>
<accession>A0A7J7IZU8</accession>
<dbReference type="FunFam" id="1.10.10.10:FF:000212">
    <property type="entry name" value="Eukaryotic translation initiation factor 3 subunit K"/>
    <property type="match status" value="1"/>
</dbReference>
<proteinExistence type="predicted"/>
<keyword evidence="1" id="KW-0963">Cytoplasm</keyword>
<comment type="caution">
    <text evidence="5">The sequence shown here is derived from an EMBL/GenBank/DDBJ whole genome shotgun (WGS) entry which is preliminary data.</text>
</comment>
<dbReference type="GO" id="GO:0003743">
    <property type="term" value="F:translation initiation factor activity"/>
    <property type="evidence" value="ECO:0007669"/>
    <property type="project" value="UniProtKB-KW"/>
</dbReference>
<dbReference type="OrthoDB" id="337745at2759"/>
<feature type="domain" description="CSN8/PSMD8/EIF3K" evidence="4">
    <location>
        <begin position="6"/>
        <end position="61"/>
    </location>
</feature>
<organism evidence="5 6">
    <name type="scientific">Bugula neritina</name>
    <name type="common">Brown bryozoan</name>
    <name type="synonym">Sertularia neritina</name>
    <dbReference type="NCBI Taxonomy" id="10212"/>
    <lineage>
        <taxon>Eukaryota</taxon>
        <taxon>Metazoa</taxon>
        <taxon>Spiralia</taxon>
        <taxon>Lophotrochozoa</taxon>
        <taxon>Bryozoa</taxon>
        <taxon>Gymnolaemata</taxon>
        <taxon>Cheilostomatida</taxon>
        <taxon>Flustrina</taxon>
        <taxon>Buguloidea</taxon>
        <taxon>Bugulidae</taxon>
        <taxon>Bugula</taxon>
    </lineage>
</organism>
<dbReference type="Proteomes" id="UP000593567">
    <property type="component" value="Unassembled WGS sequence"/>
</dbReference>
<name>A0A7J7IZU8_BUGNE</name>
<dbReference type="InterPro" id="IPR033464">
    <property type="entry name" value="CSN8_PSD8_EIF3K"/>
</dbReference>
<sequence length="73" mass="8313">MLSIVVCHLVGISFQTIEKDCLSEQLGNISDADLKMWISKYGWEDKGDSVFITNQEELVKTKKITEKISFDSK</sequence>
<dbReference type="EMBL" id="VXIV02003257">
    <property type="protein sequence ID" value="KAF6019056.1"/>
    <property type="molecule type" value="Genomic_DNA"/>
</dbReference>
<evidence type="ECO:0000313" key="6">
    <source>
        <dbReference type="Proteomes" id="UP000593567"/>
    </source>
</evidence>
<dbReference type="SUPFAM" id="SSF46785">
    <property type="entry name" value="Winged helix' DNA-binding domain"/>
    <property type="match status" value="1"/>
</dbReference>
<reference evidence="5" key="1">
    <citation type="submission" date="2020-06" db="EMBL/GenBank/DDBJ databases">
        <title>Draft genome of Bugula neritina, a colonial animal packing powerful symbionts and potential medicines.</title>
        <authorList>
            <person name="Rayko M."/>
        </authorList>
    </citation>
    <scope>NUCLEOTIDE SEQUENCE [LARGE SCALE GENOMIC DNA]</scope>
    <source>
        <strain evidence="5">Kwan_BN1</strain>
    </source>
</reference>
<keyword evidence="6" id="KW-1185">Reference proteome</keyword>
<keyword evidence="3" id="KW-0648">Protein biosynthesis</keyword>
<dbReference type="AlphaFoldDB" id="A0A7J7IZU8"/>
<evidence type="ECO:0000259" key="4">
    <source>
        <dbReference type="Pfam" id="PF10075"/>
    </source>
</evidence>
<gene>
    <name evidence="5" type="ORF">EB796_022657</name>
</gene>
<dbReference type="PANTHER" id="PTHR13022">
    <property type="entry name" value="EUKARYOTIC TRANSLATION INITIATION FACTOR 3 SUBUNIT 11"/>
    <property type="match status" value="1"/>
</dbReference>
<dbReference type="Pfam" id="PF10075">
    <property type="entry name" value="CSN8_PSD8_EIF3K"/>
    <property type="match status" value="1"/>
</dbReference>
<evidence type="ECO:0000256" key="3">
    <source>
        <dbReference type="ARBA" id="ARBA00022917"/>
    </source>
</evidence>
<evidence type="ECO:0000256" key="2">
    <source>
        <dbReference type="ARBA" id="ARBA00022540"/>
    </source>
</evidence>
<dbReference type="InterPro" id="IPR009374">
    <property type="entry name" value="eIF3k"/>
</dbReference>
<evidence type="ECO:0000313" key="5">
    <source>
        <dbReference type="EMBL" id="KAF6019056.1"/>
    </source>
</evidence>
<evidence type="ECO:0000256" key="1">
    <source>
        <dbReference type="ARBA" id="ARBA00022490"/>
    </source>
</evidence>
<dbReference type="GO" id="GO:0005852">
    <property type="term" value="C:eukaryotic translation initiation factor 3 complex"/>
    <property type="evidence" value="ECO:0007669"/>
    <property type="project" value="InterPro"/>
</dbReference>
<protein>
    <recommendedName>
        <fullName evidence="4">CSN8/PSMD8/EIF3K domain-containing protein</fullName>
    </recommendedName>
</protein>
<dbReference type="InterPro" id="IPR036388">
    <property type="entry name" value="WH-like_DNA-bd_sf"/>
</dbReference>
<dbReference type="InterPro" id="IPR036390">
    <property type="entry name" value="WH_DNA-bd_sf"/>
</dbReference>
<dbReference type="Gene3D" id="1.10.10.10">
    <property type="entry name" value="Winged helix-like DNA-binding domain superfamily/Winged helix DNA-binding domain"/>
    <property type="match status" value="1"/>
</dbReference>